<evidence type="ECO:0000313" key="2">
    <source>
        <dbReference type="Proteomes" id="UP000053467"/>
    </source>
</evidence>
<accession>A0A124G057</accession>
<reference evidence="2" key="1">
    <citation type="journal article" date="2015" name="MBio">
        <title>Genome-Resolved Metagenomic Analysis Reveals Roles for Candidate Phyla and Other Microbial Community Members in Biogeochemical Transformations in Oil Reservoirs.</title>
        <authorList>
            <person name="Hu P."/>
            <person name="Tom L."/>
            <person name="Singh A."/>
            <person name="Thomas B.C."/>
            <person name="Baker B.J."/>
            <person name="Piceno Y.M."/>
            <person name="Andersen G.L."/>
            <person name="Banfield J.F."/>
        </authorList>
    </citation>
    <scope>NUCLEOTIDE SEQUENCE [LARGE SCALE GENOMIC DNA]</scope>
</reference>
<feature type="non-terminal residue" evidence="1">
    <location>
        <position position="26"/>
    </location>
</feature>
<protein>
    <submittedName>
        <fullName evidence="1">Uncharacterized protein</fullName>
    </submittedName>
</protein>
<proteinExistence type="predicted"/>
<name>A0A124G057_UNCT6</name>
<comment type="caution">
    <text evidence="1">The sequence shown here is derived from an EMBL/GenBank/DDBJ whole genome shotgun (WGS) entry which is preliminary data.</text>
</comment>
<dbReference type="EMBL" id="LGGX01000018">
    <property type="protein sequence ID" value="KUK86456.1"/>
    <property type="molecule type" value="Genomic_DNA"/>
</dbReference>
<gene>
    <name evidence="1" type="ORF">XE03_1472</name>
</gene>
<dbReference type="Proteomes" id="UP000053467">
    <property type="component" value="Unassembled WGS sequence"/>
</dbReference>
<organism evidence="1 2">
    <name type="scientific">candidate division TA06 bacterium 34_109</name>
    <dbReference type="NCBI Taxonomy" id="1635277"/>
    <lineage>
        <taxon>Bacteria</taxon>
        <taxon>Bacteria division TA06</taxon>
    </lineage>
</organism>
<dbReference type="AlphaFoldDB" id="A0A124G057"/>
<sequence>MKVDLKKNARKRFFSRFLKDYLLEKK</sequence>
<evidence type="ECO:0000313" key="1">
    <source>
        <dbReference type="EMBL" id="KUK86456.1"/>
    </source>
</evidence>